<dbReference type="AlphaFoldDB" id="J9GET7"/>
<reference evidence="1" key="1">
    <citation type="journal article" date="2012" name="PLoS ONE">
        <title>Gene sets for utilization of primary and secondary nutrition supplies in the distal gut of endangered iberian lynx.</title>
        <authorList>
            <person name="Alcaide M."/>
            <person name="Messina E."/>
            <person name="Richter M."/>
            <person name="Bargiela R."/>
            <person name="Peplies J."/>
            <person name="Huws S.A."/>
            <person name="Newbold C.J."/>
            <person name="Golyshin P.N."/>
            <person name="Simon M.A."/>
            <person name="Lopez G."/>
            <person name="Yakimov M.M."/>
            <person name="Ferrer M."/>
        </authorList>
    </citation>
    <scope>NUCLEOTIDE SEQUENCE</scope>
</reference>
<accession>J9GET7</accession>
<protein>
    <submittedName>
        <fullName evidence="1">Uncharacterized protein</fullName>
    </submittedName>
</protein>
<organism evidence="1">
    <name type="scientific">gut metagenome</name>
    <dbReference type="NCBI Taxonomy" id="749906"/>
    <lineage>
        <taxon>unclassified sequences</taxon>
        <taxon>metagenomes</taxon>
        <taxon>organismal metagenomes</taxon>
    </lineage>
</organism>
<name>J9GET7_9ZZZZ</name>
<sequence>MLEIRIHRIFSAESSYTLRSLCLFSSVLRIFQHQADNSSDFTEIIFLKATSGSSRSA</sequence>
<proteinExistence type="predicted"/>
<gene>
    <name evidence="1" type="ORF">EVA_14020</name>
</gene>
<comment type="caution">
    <text evidence="1">The sequence shown here is derived from an EMBL/GenBank/DDBJ whole genome shotgun (WGS) entry which is preliminary data.</text>
</comment>
<dbReference type="EMBL" id="AMCI01004540">
    <property type="protein sequence ID" value="EJW97874.1"/>
    <property type="molecule type" value="Genomic_DNA"/>
</dbReference>
<evidence type="ECO:0000313" key="1">
    <source>
        <dbReference type="EMBL" id="EJW97874.1"/>
    </source>
</evidence>